<dbReference type="GO" id="GO:0005524">
    <property type="term" value="F:ATP binding"/>
    <property type="evidence" value="ECO:0007669"/>
    <property type="project" value="UniProtKB-KW"/>
</dbReference>
<dbReference type="FunFam" id="1.10.8.60:FF:000014">
    <property type="entry name" value="DNA-binding transcriptional regulator NtrC"/>
    <property type="match status" value="1"/>
</dbReference>
<dbReference type="SMART" id="SM00382">
    <property type="entry name" value="AAA"/>
    <property type="match status" value="1"/>
</dbReference>
<evidence type="ECO:0000313" key="14">
    <source>
        <dbReference type="EMBL" id="BAU23685.1"/>
    </source>
</evidence>
<evidence type="ECO:0000256" key="6">
    <source>
        <dbReference type="ARBA" id="ARBA00023012"/>
    </source>
</evidence>
<keyword evidence="3 11" id="KW-0597">Phosphoprotein</keyword>
<organism evidence="14 15">
    <name type="scientific">Caldimicrobium thiodismutans</name>
    <dbReference type="NCBI Taxonomy" id="1653476"/>
    <lineage>
        <taxon>Bacteria</taxon>
        <taxon>Pseudomonadati</taxon>
        <taxon>Thermodesulfobacteriota</taxon>
        <taxon>Thermodesulfobacteria</taxon>
        <taxon>Thermodesulfobacteriales</taxon>
        <taxon>Thermodesulfobacteriaceae</taxon>
        <taxon>Caldimicrobium</taxon>
    </lineage>
</organism>
<dbReference type="InterPro" id="IPR058031">
    <property type="entry name" value="AAA_lid_NorR"/>
</dbReference>
<dbReference type="Proteomes" id="UP000068196">
    <property type="component" value="Chromosome"/>
</dbReference>
<dbReference type="InterPro" id="IPR025662">
    <property type="entry name" value="Sigma_54_int_dom_ATP-bd_1"/>
</dbReference>
<dbReference type="Gene3D" id="3.40.50.300">
    <property type="entry name" value="P-loop containing nucleotide triphosphate hydrolases"/>
    <property type="match status" value="1"/>
</dbReference>
<dbReference type="GO" id="GO:0005737">
    <property type="term" value="C:cytoplasm"/>
    <property type="evidence" value="ECO:0007669"/>
    <property type="project" value="UniProtKB-SubCell"/>
</dbReference>
<keyword evidence="6" id="KW-0902">Two-component regulatory system</keyword>
<evidence type="ECO:0000256" key="10">
    <source>
        <dbReference type="ARBA" id="ARBA00023163"/>
    </source>
</evidence>
<evidence type="ECO:0000313" key="15">
    <source>
        <dbReference type="Proteomes" id="UP000068196"/>
    </source>
</evidence>
<dbReference type="PROSITE" id="PS00676">
    <property type="entry name" value="SIGMA54_INTERACT_2"/>
    <property type="match status" value="1"/>
</dbReference>
<dbReference type="PROSITE" id="PS50045">
    <property type="entry name" value="SIGMA54_INTERACT_4"/>
    <property type="match status" value="1"/>
</dbReference>
<feature type="domain" description="Response regulatory" evidence="13">
    <location>
        <begin position="5"/>
        <end position="119"/>
    </location>
</feature>
<dbReference type="FunFam" id="3.40.50.300:FF:000006">
    <property type="entry name" value="DNA-binding transcriptional regulator NtrC"/>
    <property type="match status" value="1"/>
</dbReference>
<sequence length="451" mass="51205">MEKPSILLVDDEEDILSVLKFVLEKEGYQVATAPSGEEALKLMDKNYFDIVLSDLRMPGIDGIQLLERVKELSPSTDVVIMTAYASIDSAVTAIKKGASDYIVKPFINEDVKMRLKRILEHKSLQKEVEALRYQLSQRLKGDIFWGTSPQMQEIMRLLERVIPTKSTILILGESGTGKGVLAEFIHNNSPRQDKPFISINCSAIPENLLESELFGYKKGAFTGAITDKKGLIELANGGTLFLDEIGDMPLNLQAKILKFLETGEFIPLGDTTKKQVDVRILAATNKNLEELIKEGKFREDLYFRLNVIEIKIPPLRERREDIPALVYFFIDKLTKEHNKKVKGITNEALSFLINYDWPGNVRELKNVIERAVILATGEFITANELPERIKGNRGLEFPAKTLKESLEEFEKNIILNTLKQVNYNKEQTAKILGIDLATLYRKLKKYQIEEI</sequence>
<keyword evidence="7" id="KW-0805">Transcription regulation</keyword>
<dbReference type="Gene3D" id="1.10.10.60">
    <property type="entry name" value="Homeodomain-like"/>
    <property type="match status" value="1"/>
</dbReference>
<dbReference type="SUPFAM" id="SSF46689">
    <property type="entry name" value="Homeodomain-like"/>
    <property type="match status" value="1"/>
</dbReference>
<dbReference type="KEGG" id="cthi:THC_1317"/>
<keyword evidence="2" id="KW-0963">Cytoplasm</keyword>
<evidence type="ECO:0000256" key="7">
    <source>
        <dbReference type="ARBA" id="ARBA00023015"/>
    </source>
</evidence>
<dbReference type="PANTHER" id="PTHR32071">
    <property type="entry name" value="TRANSCRIPTIONAL REGULATORY PROTEIN"/>
    <property type="match status" value="1"/>
</dbReference>
<dbReference type="CDD" id="cd00009">
    <property type="entry name" value="AAA"/>
    <property type="match status" value="1"/>
</dbReference>
<dbReference type="STRING" id="1653476.THC_1317"/>
<dbReference type="SMART" id="SM00448">
    <property type="entry name" value="REC"/>
    <property type="match status" value="1"/>
</dbReference>
<evidence type="ECO:0000256" key="1">
    <source>
        <dbReference type="ARBA" id="ARBA00004496"/>
    </source>
</evidence>
<feature type="domain" description="Sigma-54 factor interaction" evidence="12">
    <location>
        <begin position="144"/>
        <end position="373"/>
    </location>
</feature>
<dbReference type="Pfam" id="PF00072">
    <property type="entry name" value="Response_reg"/>
    <property type="match status" value="1"/>
</dbReference>
<evidence type="ECO:0000256" key="11">
    <source>
        <dbReference type="PROSITE-ProRule" id="PRU00169"/>
    </source>
</evidence>
<dbReference type="InterPro" id="IPR027417">
    <property type="entry name" value="P-loop_NTPase"/>
</dbReference>
<keyword evidence="15" id="KW-1185">Reference proteome</keyword>
<dbReference type="InterPro" id="IPR025943">
    <property type="entry name" value="Sigma_54_int_dom_ATP-bd_2"/>
</dbReference>
<dbReference type="RefSeq" id="WP_068515066.1">
    <property type="nucleotide sequence ID" value="NZ_AP014945.1"/>
</dbReference>
<dbReference type="Pfam" id="PF02954">
    <property type="entry name" value="HTH_8"/>
    <property type="match status" value="1"/>
</dbReference>
<evidence type="ECO:0000259" key="12">
    <source>
        <dbReference type="PROSITE" id="PS50045"/>
    </source>
</evidence>
<comment type="subcellular location">
    <subcellularLocation>
        <location evidence="1">Cytoplasm</location>
    </subcellularLocation>
</comment>
<dbReference type="OrthoDB" id="9767722at2"/>
<evidence type="ECO:0000259" key="13">
    <source>
        <dbReference type="PROSITE" id="PS50110"/>
    </source>
</evidence>
<proteinExistence type="predicted"/>
<gene>
    <name evidence="14" type="ORF">THC_1317</name>
</gene>
<evidence type="ECO:0000256" key="8">
    <source>
        <dbReference type="ARBA" id="ARBA00023125"/>
    </source>
</evidence>
<dbReference type="InterPro" id="IPR001789">
    <property type="entry name" value="Sig_transdc_resp-reg_receiver"/>
</dbReference>
<evidence type="ECO:0000256" key="4">
    <source>
        <dbReference type="ARBA" id="ARBA00022741"/>
    </source>
</evidence>
<keyword evidence="10" id="KW-0804">Transcription</keyword>
<dbReference type="Pfam" id="PF25601">
    <property type="entry name" value="AAA_lid_14"/>
    <property type="match status" value="1"/>
</dbReference>
<dbReference type="InterPro" id="IPR009057">
    <property type="entry name" value="Homeodomain-like_sf"/>
</dbReference>
<accession>A0A0U5BY32</accession>
<keyword evidence="4" id="KW-0547">Nucleotide-binding</keyword>
<reference evidence="14 15" key="1">
    <citation type="journal article" date="2016" name="Int. J. Syst. Evol. Microbiol.">
        <title>Caldimicrobium thiodismutans sp. nov., a sulfur-disproportionating bacterium isolated from a hot spring, and emended description of the genus Caldimicrobium.</title>
        <authorList>
            <person name="Kojima H."/>
            <person name="Umezawa K."/>
            <person name="Fukui M."/>
        </authorList>
    </citation>
    <scope>NUCLEOTIDE SEQUENCE [LARGE SCALE GENOMIC DNA]</scope>
    <source>
        <strain evidence="14 15">TF1</strain>
    </source>
</reference>
<dbReference type="AlphaFoldDB" id="A0A0U5BY32"/>
<dbReference type="GO" id="GO:0000160">
    <property type="term" value="P:phosphorelay signal transduction system"/>
    <property type="evidence" value="ECO:0007669"/>
    <property type="project" value="UniProtKB-KW"/>
</dbReference>
<dbReference type="PANTHER" id="PTHR32071:SF119">
    <property type="entry name" value="SIGMA L-DEPENDENT TRANSCRIPTIONAL REGULATOR YPLP-RELATED"/>
    <property type="match status" value="1"/>
</dbReference>
<dbReference type="GO" id="GO:0043565">
    <property type="term" value="F:sequence-specific DNA binding"/>
    <property type="evidence" value="ECO:0007669"/>
    <property type="project" value="InterPro"/>
</dbReference>
<dbReference type="Gene3D" id="1.10.8.60">
    <property type="match status" value="1"/>
</dbReference>
<dbReference type="InterPro" id="IPR011006">
    <property type="entry name" value="CheY-like_superfamily"/>
</dbReference>
<dbReference type="InterPro" id="IPR003593">
    <property type="entry name" value="AAA+_ATPase"/>
</dbReference>
<dbReference type="Gene3D" id="3.40.50.2300">
    <property type="match status" value="1"/>
</dbReference>
<feature type="modified residue" description="4-aspartylphosphate" evidence="11">
    <location>
        <position position="54"/>
    </location>
</feature>
<evidence type="ECO:0000256" key="2">
    <source>
        <dbReference type="ARBA" id="ARBA00022490"/>
    </source>
</evidence>
<dbReference type="InterPro" id="IPR025944">
    <property type="entry name" value="Sigma_54_int_dom_CS"/>
</dbReference>
<dbReference type="InterPro" id="IPR002197">
    <property type="entry name" value="HTH_Fis"/>
</dbReference>
<dbReference type="SUPFAM" id="SSF52540">
    <property type="entry name" value="P-loop containing nucleoside triphosphate hydrolases"/>
    <property type="match status" value="1"/>
</dbReference>
<keyword evidence="5" id="KW-0067">ATP-binding</keyword>
<dbReference type="EMBL" id="AP014945">
    <property type="protein sequence ID" value="BAU23685.1"/>
    <property type="molecule type" value="Genomic_DNA"/>
</dbReference>
<protein>
    <submittedName>
        <fullName evidence="14">Acetoacetate metabolism regulatory protein AtoC</fullName>
    </submittedName>
</protein>
<evidence type="ECO:0000256" key="5">
    <source>
        <dbReference type="ARBA" id="ARBA00022840"/>
    </source>
</evidence>
<dbReference type="PROSITE" id="PS00675">
    <property type="entry name" value="SIGMA54_INTERACT_1"/>
    <property type="match status" value="1"/>
</dbReference>
<evidence type="ECO:0000256" key="9">
    <source>
        <dbReference type="ARBA" id="ARBA00023159"/>
    </source>
</evidence>
<keyword evidence="8" id="KW-0238">DNA-binding</keyword>
<evidence type="ECO:0000256" key="3">
    <source>
        <dbReference type="ARBA" id="ARBA00022553"/>
    </source>
</evidence>
<name>A0A0U5BY32_9BACT</name>
<dbReference type="SUPFAM" id="SSF52172">
    <property type="entry name" value="CheY-like"/>
    <property type="match status" value="1"/>
</dbReference>
<dbReference type="CDD" id="cd17569">
    <property type="entry name" value="REC_HupR-like"/>
    <property type="match status" value="1"/>
</dbReference>
<dbReference type="GO" id="GO:0006355">
    <property type="term" value="P:regulation of DNA-templated transcription"/>
    <property type="evidence" value="ECO:0007669"/>
    <property type="project" value="InterPro"/>
</dbReference>
<dbReference type="FunFam" id="3.40.50.2300:FF:000018">
    <property type="entry name" value="DNA-binding transcriptional regulator NtrC"/>
    <property type="match status" value="1"/>
</dbReference>
<dbReference type="PROSITE" id="PS00688">
    <property type="entry name" value="SIGMA54_INTERACT_3"/>
    <property type="match status" value="1"/>
</dbReference>
<dbReference type="PROSITE" id="PS50110">
    <property type="entry name" value="RESPONSE_REGULATORY"/>
    <property type="match status" value="1"/>
</dbReference>
<dbReference type="Pfam" id="PF00158">
    <property type="entry name" value="Sigma54_activat"/>
    <property type="match status" value="1"/>
</dbReference>
<reference evidence="15" key="2">
    <citation type="journal article" date="2016" name="Int. J. Syst. Evol. Microbiol.">
        <title>Caldimicrobium thiodismutans sp. nov., a sulfur-disproportionating bacterium isolated from a hot spring.</title>
        <authorList>
            <person name="Kojima H."/>
            <person name="Umezawa K."/>
            <person name="Fukui M."/>
        </authorList>
    </citation>
    <scope>NUCLEOTIDE SEQUENCE [LARGE SCALE GENOMIC DNA]</scope>
    <source>
        <strain evidence="15">TF1</strain>
    </source>
</reference>
<keyword evidence="9" id="KW-0010">Activator</keyword>
<dbReference type="PRINTS" id="PR01590">
    <property type="entry name" value="HTHFIS"/>
</dbReference>
<dbReference type="InterPro" id="IPR002078">
    <property type="entry name" value="Sigma_54_int"/>
</dbReference>